<feature type="site" description="Important for substrate specificity" evidence="3">
    <location>
        <position position="161"/>
    </location>
</feature>
<keyword evidence="1 5" id="KW-0378">Hydrolase</keyword>
<evidence type="ECO:0000256" key="1">
    <source>
        <dbReference type="ARBA" id="ARBA00022801"/>
    </source>
</evidence>
<dbReference type="AlphaFoldDB" id="A0A931BSN2"/>
<dbReference type="GO" id="GO:0052689">
    <property type="term" value="F:carboxylic ester hydrolase activity"/>
    <property type="evidence" value="ECO:0007669"/>
    <property type="project" value="InterPro"/>
</dbReference>
<evidence type="ECO:0000259" key="4">
    <source>
        <dbReference type="Pfam" id="PF12146"/>
    </source>
</evidence>
<dbReference type="SUPFAM" id="SSF53474">
    <property type="entry name" value="alpha/beta-Hydrolases"/>
    <property type="match status" value="1"/>
</dbReference>
<dbReference type="PIRSF" id="PIRSF017388">
    <property type="entry name" value="Esterase_lipase"/>
    <property type="match status" value="1"/>
</dbReference>
<evidence type="ECO:0000313" key="6">
    <source>
        <dbReference type="Proteomes" id="UP000599312"/>
    </source>
</evidence>
<dbReference type="Proteomes" id="UP000599312">
    <property type="component" value="Unassembled WGS sequence"/>
</dbReference>
<evidence type="ECO:0000256" key="3">
    <source>
        <dbReference type="PIRSR" id="PIRSR017388-3"/>
    </source>
</evidence>
<accession>A0A931BSN2</accession>
<feature type="domain" description="Serine aminopeptidase S33" evidence="4">
    <location>
        <begin position="16"/>
        <end position="248"/>
    </location>
</feature>
<feature type="active site" description="Nucleophile" evidence="2">
    <location>
        <position position="90"/>
    </location>
</feature>
<dbReference type="InterPro" id="IPR022742">
    <property type="entry name" value="Hydrolase_4"/>
</dbReference>
<feature type="active site" description="Charge relay system" evidence="2">
    <location>
        <position position="213"/>
    </location>
</feature>
<keyword evidence="6" id="KW-1185">Reference proteome</keyword>
<feature type="active site" description="Charge relay system" evidence="2">
    <location>
        <position position="242"/>
    </location>
</feature>
<dbReference type="InterPro" id="IPR050266">
    <property type="entry name" value="AB_hydrolase_sf"/>
</dbReference>
<dbReference type="InterPro" id="IPR029058">
    <property type="entry name" value="AB_hydrolase_fold"/>
</dbReference>
<dbReference type="PANTHER" id="PTHR43798">
    <property type="entry name" value="MONOACYLGLYCEROL LIPASE"/>
    <property type="match status" value="1"/>
</dbReference>
<protein>
    <submittedName>
        <fullName evidence="5">Alpha/beta fold hydrolase</fullName>
    </submittedName>
</protein>
<dbReference type="Pfam" id="PF12146">
    <property type="entry name" value="Hydrolase_4"/>
    <property type="match status" value="1"/>
</dbReference>
<dbReference type="PANTHER" id="PTHR43798:SF31">
    <property type="entry name" value="AB HYDROLASE SUPERFAMILY PROTEIN YCLE"/>
    <property type="match status" value="1"/>
</dbReference>
<evidence type="ECO:0000313" key="5">
    <source>
        <dbReference type="EMBL" id="MBF9235273.1"/>
    </source>
</evidence>
<evidence type="ECO:0000256" key="2">
    <source>
        <dbReference type="PIRSR" id="PIRSR017388-1"/>
    </source>
</evidence>
<dbReference type="Gene3D" id="3.40.50.1820">
    <property type="entry name" value="alpha/beta hydrolase"/>
    <property type="match status" value="1"/>
</dbReference>
<dbReference type="EMBL" id="JADQDO010000011">
    <property type="protein sequence ID" value="MBF9235273.1"/>
    <property type="molecule type" value="Genomic_DNA"/>
</dbReference>
<name>A0A931BSN2_9HYPH</name>
<gene>
    <name evidence="5" type="ORF">I2H38_18020</name>
</gene>
<dbReference type="GO" id="GO:0016020">
    <property type="term" value="C:membrane"/>
    <property type="evidence" value="ECO:0007669"/>
    <property type="project" value="TreeGrafter"/>
</dbReference>
<sequence>MIRDRSLLFEGGEMGVLLIHGLGGTPTEMKSTGRRLSETGATVLCCQLAGHCGTEADLASTRWTDWYVSAEAALSQLEARCSTIIVGGLSMGAVLAARLAAQHSQSVHGLVMLAPTLWYDGWSTPWYRFLLQLFIQTPIGRRWRFMEQEPYGIKDERTRTIIANAMFGDDSSEAGLPATPGSSVLELSRLIKTVKKDLHRIRQRTLIVHAREDDMADLSNAFYLQRHLGGLVEALVLDDSYHLVTIDRQRKLVTERCAGFVETFIGDDARRQDYQMGRRYVA</sequence>
<dbReference type="InterPro" id="IPR012354">
    <property type="entry name" value="Esterase_lipase"/>
</dbReference>
<comment type="caution">
    <text evidence="5">The sequence shown here is derived from an EMBL/GenBank/DDBJ whole genome shotgun (WGS) entry which is preliminary data.</text>
</comment>
<proteinExistence type="predicted"/>
<reference evidence="5" key="1">
    <citation type="submission" date="2020-11" db="EMBL/GenBank/DDBJ databases">
        <authorList>
            <person name="Kim M.K."/>
        </authorList>
    </citation>
    <scope>NUCLEOTIDE SEQUENCE</scope>
    <source>
        <strain evidence="5">BT350</strain>
    </source>
</reference>
<organism evidence="5 6">
    <name type="scientific">Microvirga alba</name>
    <dbReference type="NCBI Taxonomy" id="2791025"/>
    <lineage>
        <taxon>Bacteria</taxon>
        <taxon>Pseudomonadati</taxon>
        <taxon>Pseudomonadota</taxon>
        <taxon>Alphaproteobacteria</taxon>
        <taxon>Hyphomicrobiales</taxon>
        <taxon>Methylobacteriaceae</taxon>
        <taxon>Microvirga</taxon>
    </lineage>
</organism>